<dbReference type="InterPro" id="IPR009057">
    <property type="entry name" value="Homeodomain-like_sf"/>
</dbReference>
<dbReference type="PANTHER" id="PTHR30055">
    <property type="entry name" value="HTH-TYPE TRANSCRIPTIONAL REGULATOR RUTR"/>
    <property type="match status" value="1"/>
</dbReference>
<evidence type="ECO:0000259" key="6">
    <source>
        <dbReference type="PROSITE" id="PS50977"/>
    </source>
</evidence>
<evidence type="ECO:0000256" key="5">
    <source>
        <dbReference type="PROSITE-ProRule" id="PRU00335"/>
    </source>
</evidence>
<dbReference type="GO" id="GO:0045892">
    <property type="term" value="P:negative regulation of DNA-templated transcription"/>
    <property type="evidence" value="ECO:0007669"/>
    <property type="project" value="InterPro"/>
</dbReference>
<accession>A0AB39SG38</accession>
<dbReference type="AlphaFoldDB" id="A0AB39SG38"/>
<name>A0AB39SG38_9ACTN</name>
<protein>
    <submittedName>
        <fullName evidence="7">TetR/AcrR family transcriptional regulator C-terminal domain-containing protein</fullName>
    </submittedName>
</protein>
<keyword evidence="1" id="KW-0678">Repressor</keyword>
<keyword evidence="4" id="KW-0804">Transcription</keyword>
<keyword evidence="2" id="KW-0805">Transcription regulation</keyword>
<dbReference type="PROSITE" id="PS50977">
    <property type="entry name" value="HTH_TETR_2"/>
    <property type="match status" value="1"/>
</dbReference>
<evidence type="ECO:0000256" key="4">
    <source>
        <dbReference type="ARBA" id="ARBA00023163"/>
    </source>
</evidence>
<dbReference type="InterPro" id="IPR003012">
    <property type="entry name" value="Tet_transcr_reg_TetR"/>
</dbReference>
<dbReference type="Pfam" id="PF00440">
    <property type="entry name" value="TetR_N"/>
    <property type="match status" value="1"/>
</dbReference>
<proteinExistence type="predicted"/>
<reference evidence="7" key="1">
    <citation type="submission" date="2024-07" db="EMBL/GenBank/DDBJ databases">
        <authorList>
            <person name="Yu S.T."/>
        </authorList>
    </citation>
    <scope>NUCLEOTIDE SEQUENCE</scope>
    <source>
        <strain evidence="7">R35</strain>
    </source>
</reference>
<dbReference type="InterPro" id="IPR004111">
    <property type="entry name" value="Repressor_TetR_C"/>
</dbReference>
<organism evidence="7">
    <name type="scientific">Streptomyces sp. R35</name>
    <dbReference type="NCBI Taxonomy" id="3238630"/>
    <lineage>
        <taxon>Bacteria</taxon>
        <taxon>Bacillati</taxon>
        <taxon>Actinomycetota</taxon>
        <taxon>Actinomycetes</taxon>
        <taxon>Kitasatosporales</taxon>
        <taxon>Streptomycetaceae</taxon>
        <taxon>Streptomyces</taxon>
    </lineage>
</organism>
<keyword evidence="3 5" id="KW-0238">DNA-binding</keyword>
<dbReference type="GO" id="GO:0046677">
    <property type="term" value="P:response to antibiotic"/>
    <property type="evidence" value="ECO:0007669"/>
    <property type="project" value="InterPro"/>
</dbReference>
<evidence type="ECO:0000313" key="7">
    <source>
        <dbReference type="EMBL" id="XDQ66234.1"/>
    </source>
</evidence>
<dbReference type="PRINTS" id="PR00400">
    <property type="entry name" value="TETREPRESSOR"/>
</dbReference>
<sequence length="237" mass="25209">MRTGESDRMKAQGTGRGRRLGLTRDKVIAAAVTMIDRDGPDSFSLRKLATELGVEAMSLYNHVPNKEALLDGVAEALLAEVDFSASDTGSWQDRVRAHATAFRATALRHPKAFSLVLTRPTKSPAALETIRSALAGFTGLGLPPEEAVHALRSYAAYIVGTIMRELGHAISLGTWDPGHAQERIEEITATGDPLLTAAAPYLAVGDHDAEFDYGIELLIAGLAARVEVPGDGGPRQA</sequence>
<dbReference type="SUPFAM" id="SSF46689">
    <property type="entry name" value="Homeodomain-like"/>
    <property type="match status" value="1"/>
</dbReference>
<feature type="domain" description="HTH tetR-type" evidence="6">
    <location>
        <begin position="21"/>
        <end position="81"/>
    </location>
</feature>
<gene>
    <name evidence="7" type="ORF">AB5J50_38195</name>
</gene>
<feature type="DNA-binding region" description="H-T-H motif" evidence="5">
    <location>
        <begin position="44"/>
        <end position="63"/>
    </location>
</feature>
<evidence type="ECO:0000256" key="1">
    <source>
        <dbReference type="ARBA" id="ARBA00022491"/>
    </source>
</evidence>
<evidence type="ECO:0000256" key="2">
    <source>
        <dbReference type="ARBA" id="ARBA00023015"/>
    </source>
</evidence>
<dbReference type="Gene3D" id="1.10.357.10">
    <property type="entry name" value="Tetracycline Repressor, domain 2"/>
    <property type="match status" value="1"/>
</dbReference>
<dbReference type="InterPro" id="IPR001647">
    <property type="entry name" value="HTH_TetR"/>
</dbReference>
<evidence type="ECO:0000256" key="3">
    <source>
        <dbReference type="ARBA" id="ARBA00023125"/>
    </source>
</evidence>
<dbReference type="RefSeq" id="WP_369263239.1">
    <property type="nucleotide sequence ID" value="NZ_CP163440.1"/>
</dbReference>
<dbReference type="InterPro" id="IPR036271">
    <property type="entry name" value="Tet_transcr_reg_TetR-rel_C_sf"/>
</dbReference>
<dbReference type="InterPro" id="IPR050109">
    <property type="entry name" value="HTH-type_TetR-like_transc_reg"/>
</dbReference>
<dbReference type="Pfam" id="PF02909">
    <property type="entry name" value="TetR_C_1"/>
    <property type="match status" value="1"/>
</dbReference>
<dbReference type="SUPFAM" id="SSF48498">
    <property type="entry name" value="Tetracyclin repressor-like, C-terminal domain"/>
    <property type="match status" value="1"/>
</dbReference>
<dbReference type="GO" id="GO:0003700">
    <property type="term" value="F:DNA-binding transcription factor activity"/>
    <property type="evidence" value="ECO:0007669"/>
    <property type="project" value="TreeGrafter"/>
</dbReference>
<dbReference type="GO" id="GO:0000976">
    <property type="term" value="F:transcription cis-regulatory region binding"/>
    <property type="evidence" value="ECO:0007669"/>
    <property type="project" value="TreeGrafter"/>
</dbReference>
<dbReference type="PANTHER" id="PTHR30055:SF151">
    <property type="entry name" value="TRANSCRIPTIONAL REGULATORY PROTEIN"/>
    <property type="match status" value="1"/>
</dbReference>
<dbReference type="EMBL" id="CP163440">
    <property type="protein sequence ID" value="XDQ66234.1"/>
    <property type="molecule type" value="Genomic_DNA"/>
</dbReference>